<dbReference type="RefSeq" id="WP_379660949.1">
    <property type="nucleotide sequence ID" value="NZ_JBHUDG010000002.1"/>
</dbReference>
<dbReference type="EMBL" id="JBHUDG010000002">
    <property type="protein sequence ID" value="MFD1628565.1"/>
    <property type="molecule type" value="Genomic_DNA"/>
</dbReference>
<name>A0ABW4I8M8_9SPHI</name>
<keyword evidence="2" id="KW-1185">Reference proteome</keyword>
<reference evidence="2" key="1">
    <citation type="journal article" date="2019" name="Int. J. Syst. Evol. Microbiol.">
        <title>The Global Catalogue of Microorganisms (GCM) 10K type strain sequencing project: providing services to taxonomists for standard genome sequencing and annotation.</title>
        <authorList>
            <consortium name="The Broad Institute Genomics Platform"/>
            <consortium name="The Broad Institute Genome Sequencing Center for Infectious Disease"/>
            <person name="Wu L."/>
            <person name="Ma J."/>
        </authorList>
    </citation>
    <scope>NUCLEOTIDE SEQUENCE [LARGE SCALE GENOMIC DNA]</scope>
    <source>
        <strain evidence="2">CCUG 53762</strain>
    </source>
</reference>
<sequence>MKLSLFFHFSIFLFLFSCNNNQTKSIVSDNTFAEDSVKKLRDSLQMSEFTDKALLEKSERYTFSDSCYIYSQPDTNSLAIAKLPVLTRLTIFGNRPNLSKGIEWYKVETKDKRIGFIDVQDLVFGEFENKQKGYKLVAGVREKIQLGSGIVAINRINLKDNKVIETLRLPLISMPSVTEISSTTLISASKVLRYTTNSEECPGLTENYFIIDTGTRLILLAKGSSSGESSWYESSTVFIPKKLGNGKVMLVVDGSFENIFNLETGRLNVFPYPKDIGVPIENLIVIENKDIQYELDKNDDPIENEDGTYKIASKNYSTEYYSWDGEVIKKINKKY</sequence>
<comment type="caution">
    <text evidence="1">The sequence shown here is derived from an EMBL/GenBank/DDBJ whole genome shotgun (WGS) entry which is preliminary data.</text>
</comment>
<dbReference type="PROSITE" id="PS51257">
    <property type="entry name" value="PROKAR_LIPOPROTEIN"/>
    <property type="match status" value="1"/>
</dbReference>
<organism evidence="1 2">
    <name type="scientific">Pseudopedobacter beijingensis</name>
    <dbReference type="NCBI Taxonomy" id="1207056"/>
    <lineage>
        <taxon>Bacteria</taxon>
        <taxon>Pseudomonadati</taxon>
        <taxon>Bacteroidota</taxon>
        <taxon>Sphingobacteriia</taxon>
        <taxon>Sphingobacteriales</taxon>
        <taxon>Sphingobacteriaceae</taxon>
        <taxon>Pseudopedobacter</taxon>
    </lineage>
</organism>
<dbReference type="Proteomes" id="UP001597118">
    <property type="component" value="Unassembled WGS sequence"/>
</dbReference>
<accession>A0ABW4I8M8</accession>
<proteinExistence type="predicted"/>
<evidence type="ECO:0000313" key="2">
    <source>
        <dbReference type="Proteomes" id="UP001597118"/>
    </source>
</evidence>
<dbReference type="Gene3D" id="2.30.30.40">
    <property type="entry name" value="SH3 Domains"/>
    <property type="match status" value="1"/>
</dbReference>
<gene>
    <name evidence="1" type="ORF">ACFSAH_01680</name>
</gene>
<protein>
    <submittedName>
        <fullName evidence="1">SH3 domain-containing protein</fullName>
    </submittedName>
</protein>
<evidence type="ECO:0000313" key="1">
    <source>
        <dbReference type="EMBL" id="MFD1628565.1"/>
    </source>
</evidence>